<keyword evidence="1" id="KW-0812">Transmembrane</keyword>
<feature type="transmembrane region" description="Helical" evidence="1">
    <location>
        <begin position="116"/>
        <end position="139"/>
    </location>
</feature>
<organism evidence="2 3">
    <name type="scientific">Suillus fuscotomentosus</name>
    <dbReference type="NCBI Taxonomy" id="1912939"/>
    <lineage>
        <taxon>Eukaryota</taxon>
        <taxon>Fungi</taxon>
        <taxon>Dikarya</taxon>
        <taxon>Basidiomycota</taxon>
        <taxon>Agaricomycotina</taxon>
        <taxon>Agaricomycetes</taxon>
        <taxon>Agaricomycetidae</taxon>
        <taxon>Boletales</taxon>
        <taxon>Suillineae</taxon>
        <taxon>Suillaceae</taxon>
        <taxon>Suillus</taxon>
    </lineage>
</organism>
<feature type="transmembrane region" description="Helical" evidence="1">
    <location>
        <begin position="151"/>
        <end position="174"/>
    </location>
</feature>
<dbReference type="GeneID" id="64664872"/>
<reference evidence="2" key="1">
    <citation type="journal article" date="2020" name="New Phytol.">
        <title>Comparative genomics reveals dynamic genome evolution in host specialist ectomycorrhizal fungi.</title>
        <authorList>
            <person name="Lofgren L.A."/>
            <person name="Nguyen N.H."/>
            <person name="Vilgalys R."/>
            <person name="Ruytinx J."/>
            <person name="Liao H.L."/>
            <person name="Branco S."/>
            <person name="Kuo A."/>
            <person name="LaButti K."/>
            <person name="Lipzen A."/>
            <person name="Andreopoulos W."/>
            <person name="Pangilinan J."/>
            <person name="Riley R."/>
            <person name="Hundley H."/>
            <person name="Na H."/>
            <person name="Barry K."/>
            <person name="Grigoriev I.V."/>
            <person name="Stajich J.E."/>
            <person name="Kennedy P.G."/>
        </authorList>
    </citation>
    <scope>NUCLEOTIDE SEQUENCE</scope>
    <source>
        <strain evidence="2">FC203</strain>
    </source>
</reference>
<evidence type="ECO:0000313" key="2">
    <source>
        <dbReference type="EMBL" id="KAG1886908.1"/>
    </source>
</evidence>
<dbReference type="EMBL" id="JABBWK010000235">
    <property type="protein sequence ID" value="KAG1886908.1"/>
    <property type="molecule type" value="Genomic_DNA"/>
</dbReference>
<protein>
    <submittedName>
        <fullName evidence="2">Uncharacterized protein</fullName>
    </submittedName>
</protein>
<name>A0AAD4DNU5_9AGAM</name>
<dbReference type="RefSeq" id="XP_041216749.1">
    <property type="nucleotide sequence ID" value="XM_041370574.1"/>
</dbReference>
<dbReference type="Proteomes" id="UP001195769">
    <property type="component" value="Unassembled WGS sequence"/>
</dbReference>
<gene>
    <name evidence="2" type="ORF">F5891DRAFT_1283590</name>
</gene>
<dbReference type="AlphaFoldDB" id="A0AAD4DNU5"/>
<accession>A0AAD4DNU5</accession>
<keyword evidence="3" id="KW-1185">Reference proteome</keyword>
<sequence>MSHLSVLEPRAYPVYRAQFSVFSRESLDHWKDTKNKDWKEHVSIMVNQFQNTNVTAGLMLATTTLFLLSPPPVPHLMAYNSPIILLCLLSMKLVLLTKTWKPSSTAHATIPSHRAAAMASIPLNLSVSATCFLFVAIFIACFGSDNAVVNIITILACVAFLSNGALTLYVFTVVGRKLANGKKTTPTQEILSRNINNIIDSIPSTRRCTRLQTTAYLLGARKELPEVTGEEVNRIRAIQLCYSSEAQASYTEERPEQPQAFEKVEFRIPLNTMDKDKSTTYVDNFNAESDHPLDILDSTRATMNLSKKYEHLGWRLSTACCMDPPHHLLTSQDIASAFKAVRAEQVSGRKKKKVVIEIVNTMSVPKGKQIKSQAGIVSDPSLLYVKELENVKRRLCCAEHQLGGSENTFCWVDVSQPDAPHYPICTQDLQEWAKHLYDTRDLDSTCATLPNTPYFDDIRETRQARTASPLQRIPTELISPIIHNHVHLSSAIDNTWASNDAHSIQQLESQGPMAAPQPLKRTFALYMESDEESDDEEPPKDIDDVITTIHSRYPAMDFPRYGDMLKERGILYLPTAAHFGSRFYVEKVGMSEGAAVTFHTRVCEAHMKEERARAWRKAKGKQKARADDTDKENIQALKYVIPGQI</sequence>
<keyword evidence="1" id="KW-0472">Membrane</keyword>
<comment type="caution">
    <text evidence="2">The sequence shown here is derived from an EMBL/GenBank/DDBJ whole genome shotgun (WGS) entry which is preliminary data.</text>
</comment>
<proteinExistence type="predicted"/>
<keyword evidence="1" id="KW-1133">Transmembrane helix</keyword>
<evidence type="ECO:0000313" key="3">
    <source>
        <dbReference type="Proteomes" id="UP001195769"/>
    </source>
</evidence>
<evidence type="ECO:0000256" key="1">
    <source>
        <dbReference type="SAM" id="Phobius"/>
    </source>
</evidence>